<accession>A0A1H7KQ17</accession>
<dbReference type="STRING" id="1038014.SAMN04487910_1398"/>
<dbReference type="Proteomes" id="UP000198521">
    <property type="component" value="Unassembled WGS sequence"/>
</dbReference>
<reference evidence="1 2" key="1">
    <citation type="submission" date="2016-10" db="EMBL/GenBank/DDBJ databases">
        <authorList>
            <person name="de Groot N.N."/>
        </authorList>
    </citation>
    <scope>NUCLEOTIDE SEQUENCE [LARGE SCALE GENOMIC DNA]</scope>
    <source>
        <strain evidence="1 2">DSM 25232</strain>
    </source>
</reference>
<organism evidence="1 2">
    <name type="scientific">Aquimarina amphilecti</name>
    <dbReference type="NCBI Taxonomy" id="1038014"/>
    <lineage>
        <taxon>Bacteria</taxon>
        <taxon>Pseudomonadati</taxon>
        <taxon>Bacteroidota</taxon>
        <taxon>Flavobacteriia</taxon>
        <taxon>Flavobacteriales</taxon>
        <taxon>Flavobacteriaceae</taxon>
        <taxon>Aquimarina</taxon>
    </lineage>
</organism>
<keyword evidence="2" id="KW-1185">Reference proteome</keyword>
<dbReference type="EMBL" id="FOAB01000002">
    <property type="protein sequence ID" value="SEK88921.1"/>
    <property type="molecule type" value="Genomic_DNA"/>
</dbReference>
<sequence>MNDLNKNELLNLYGGNDDCNSDAYNNGHQIGEAIGEFLSFLSDIIIETSGPLLPLEI</sequence>
<evidence type="ECO:0000313" key="1">
    <source>
        <dbReference type="EMBL" id="SEK88921.1"/>
    </source>
</evidence>
<dbReference type="AlphaFoldDB" id="A0A1H7KQ17"/>
<protein>
    <submittedName>
        <fullName evidence="1">Uncharacterized protein</fullName>
    </submittedName>
</protein>
<name>A0A1H7KQ17_AQUAM</name>
<evidence type="ECO:0000313" key="2">
    <source>
        <dbReference type="Proteomes" id="UP000198521"/>
    </source>
</evidence>
<dbReference type="RefSeq" id="WP_170837025.1">
    <property type="nucleotide sequence ID" value="NZ_FOAB01000002.1"/>
</dbReference>
<gene>
    <name evidence="1" type="ORF">SAMN04487910_1398</name>
</gene>
<proteinExistence type="predicted"/>